<evidence type="ECO:0000259" key="2">
    <source>
        <dbReference type="PROSITE" id="PS50206"/>
    </source>
</evidence>
<dbReference type="GeneID" id="25418673"/>
<dbReference type="Pfam" id="PF00581">
    <property type="entry name" value="Rhodanese"/>
    <property type="match status" value="1"/>
</dbReference>
<dbReference type="PROSITE" id="PS50206">
    <property type="entry name" value="RHODANESE_3"/>
    <property type="match status" value="1"/>
</dbReference>
<dbReference type="InterPro" id="IPR001763">
    <property type="entry name" value="Rhodanese-like_dom"/>
</dbReference>
<dbReference type="EMBL" id="CP009515">
    <property type="protein sequence ID" value="AKB75503.1"/>
    <property type="molecule type" value="Genomic_DNA"/>
</dbReference>
<organism evidence="3 4">
    <name type="scientific">Methanosarcina lacustris Z-7289</name>
    <dbReference type="NCBI Taxonomy" id="1434111"/>
    <lineage>
        <taxon>Archaea</taxon>
        <taxon>Methanobacteriati</taxon>
        <taxon>Methanobacteriota</taxon>
        <taxon>Stenosarchaea group</taxon>
        <taxon>Methanomicrobia</taxon>
        <taxon>Methanosarcinales</taxon>
        <taxon>Methanosarcinaceae</taxon>
        <taxon>Methanosarcina</taxon>
    </lineage>
</organism>
<dbReference type="STRING" id="1434111.MSLAZ_2242"/>
<reference evidence="3 4" key="1">
    <citation type="submission" date="2014-07" db="EMBL/GenBank/DDBJ databases">
        <title>Methanogenic archaea and the global carbon cycle.</title>
        <authorList>
            <person name="Henriksen J.R."/>
            <person name="Luke J."/>
            <person name="Reinhart S."/>
            <person name="Benedict M.N."/>
            <person name="Youngblut N.D."/>
            <person name="Metcalf M.E."/>
            <person name="Whitaker R.J."/>
            <person name="Metcalf W.W."/>
        </authorList>
    </citation>
    <scope>NUCLEOTIDE SEQUENCE [LARGE SCALE GENOMIC DNA]</scope>
    <source>
        <strain evidence="3 4">Z-7289</strain>
    </source>
</reference>
<dbReference type="AlphaFoldDB" id="A0A0E3S8Q2"/>
<dbReference type="Gene3D" id="3.40.250.10">
    <property type="entry name" value="Rhodanese-like domain"/>
    <property type="match status" value="1"/>
</dbReference>
<proteinExistence type="predicted"/>
<feature type="compositionally biased region" description="Basic and acidic residues" evidence="1">
    <location>
        <begin position="61"/>
        <end position="73"/>
    </location>
</feature>
<dbReference type="CDD" id="cd00158">
    <property type="entry name" value="RHOD"/>
    <property type="match status" value="1"/>
</dbReference>
<dbReference type="RefSeq" id="WP_052722959.1">
    <property type="nucleotide sequence ID" value="NZ_CP009515.1"/>
</dbReference>
<sequence>MNTFIELNPYSCGACSLKIRGPDDAISAYSANWVKKLFKPKDSGARSSQTSREAIATGSLDEGKASSRKGDRLNKETISASELQKELESGAPILILDVREEHELSGKLGHLENSVNIPAGSLESRISELKDSRDREIIVVCRSDIRARRAAEVLSLNGFGKVKVLKGGMIAWRDLKM</sequence>
<gene>
    <name evidence="3" type="ORF">MSLAZ_2242</name>
</gene>
<name>A0A0E3S8Q2_9EURY</name>
<feature type="domain" description="Rhodanese" evidence="2">
    <location>
        <begin position="89"/>
        <end position="176"/>
    </location>
</feature>
<evidence type="ECO:0000313" key="4">
    <source>
        <dbReference type="Proteomes" id="UP000033072"/>
    </source>
</evidence>
<dbReference type="HOGENOM" id="CLU_1559489_0_0_2"/>
<protein>
    <submittedName>
        <fullName evidence="3">Rhodanese-like domain protein</fullName>
    </submittedName>
</protein>
<dbReference type="SUPFAM" id="SSF52821">
    <property type="entry name" value="Rhodanese/Cell cycle control phosphatase"/>
    <property type="match status" value="1"/>
</dbReference>
<dbReference type="PATRIC" id="fig|1434111.4.peg.2987"/>
<evidence type="ECO:0000256" key="1">
    <source>
        <dbReference type="SAM" id="MobiDB-lite"/>
    </source>
</evidence>
<evidence type="ECO:0000313" key="3">
    <source>
        <dbReference type="EMBL" id="AKB75503.1"/>
    </source>
</evidence>
<dbReference type="KEGG" id="mls:MSLAZ_2242"/>
<dbReference type="Proteomes" id="UP000033072">
    <property type="component" value="Chromosome"/>
</dbReference>
<dbReference type="InterPro" id="IPR050229">
    <property type="entry name" value="GlpE_sulfurtransferase"/>
</dbReference>
<dbReference type="PANTHER" id="PTHR43031:SF1">
    <property type="entry name" value="PYRIDINE NUCLEOTIDE-DISULPHIDE OXIDOREDUCTASE"/>
    <property type="match status" value="1"/>
</dbReference>
<feature type="region of interest" description="Disordered" evidence="1">
    <location>
        <begin position="41"/>
        <end position="73"/>
    </location>
</feature>
<dbReference type="SMART" id="SM00450">
    <property type="entry name" value="RHOD"/>
    <property type="match status" value="1"/>
</dbReference>
<accession>A0A0E3S8Q2</accession>
<keyword evidence="4" id="KW-1185">Reference proteome</keyword>
<dbReference type="PANTHER" id="PTHR43031">
    <property type="entry name" value="FAD-DEPENDENT OXIDOREDUCTASE"/>
    <property type="match status" value="1"/>
</dbReference>
<dbReference type="InterPro" id="IPR036873">
    <property type="entry name" value="Rhodanese-like_dom_sf"/>
</dbReference>
<dbReference type="OrthoDB" id="137172at2157"/>